<dbReference type="HOGENOM" id="CLU_007383_6_5_5"/>
<gene>
    <name evidence="2" type="ordered locus">KVU_1961</name>
</gene>
<dbReference type="Pfam" id="PF01370">
    <property type="entry name" value="Epimerase"/>
    <property type="match status" value="1"/>
</dbReference>
<dbReference type="PATRIC" id="fig|759362.5.peg.2032"/>
<dbReference type="EC" id="1.6.5.3" evidence="2"/>
<dbReference type="Gene3D" id="3.40.50.720">
    <property type="entry name" value="NAD(P)-binding Rossmann-like Domain"/>
    <property type="match status" value="1"/>
</dbReference>
<evidence type="ECO:0000313" key="3">
    <source>
        <dbReference type="Proteomes" id="UP000000692"/>
    </source>
</evidence>
<dbReference type="InterPro" id="IPR051207">
    <property type="entry name" value="ComplexI_NDUFA9_subunit"/>
</dbReference>
<evidence type="ECO:0000313" key="2">
    <source>
        <dbReference type="EMBL" id="AEM41800.1"/>
    </source>
</evidence>
<evidence type="ECO:0000259" key="1">
    <source>
        <dbReference type="Pfam" id="PF01370"/>
    </source>
</evidence>
<accession>F9Y4R6</accession>
<keyword evidence="2" id="KW-0560">Oxidoreductase</keyword>
<feature type="domain" description="NAD-dependent epimerase/dehydratase" evidence="1">
    <location>
        <begin position="5"/>
        <end position="199"/>
    </location>
</feature>
<dbReference type="GO" id="GO:0016491">
    <property type="term" value="F:oxidoreductase activity"/>
    <property type="evidence" value="ECO:0007669"/>
    <property type="project" value="UniProtKB-KW"/>
</dbReference>
<dbReference type="eggNOG" id="COG0702">
    <property type="taxonomic scope" value="Bacteria"/>
</dbReference>
<keyword evidence="3" id="KW-1185">Reference proteome</keyword>
<dbReference type="GO" id="GO:0044877">
    <property type="term" value="F:protein-containing complex binding"/>
    <property type="evidence" value="ECO:0007669"/>
    <property type="project" value="TreeGrafter"/>
</dbReference>
<dbReference type="SUPFAM" id="SSF51735">
    <property type="entry name" value="NAD(P)-binding Rossmann-fold domains"/>
    <property type="match status" value="1"/>
</dbReference>
<dbReference type="AlphaFoldDB" id="F9Y4R6"/>
<dbReference type="PANTHER" id="PTHR12126:SF11">
    <property type="entry name" value="NADH DEHYDROGENASE [UBIQUINONE] 1 ALPHA SUBCOMPLEX SUBUNIT 9, MITOCHONDRIAL"/>
    <property type="match status" value="1"/>
</dbReference>
<dbReference type="KEGG" id="kvl:KVU_1961"/>
<dbReference type="Proteomes" id="UP000000692">
    <property type="component" value="Chromosome"/>
</dbReference>
<dbReference type="InterPro" id="IPR036291">
    <property type="entry name" value="NAD(P)-bd_dom_sf"/>
</dbReference>
<organism evidence="2 3">
    <name type="scientific">Ketogulonicigenium vulgare (strain WSH-001)</name>
    <dbReference type="NCBI Taxonomy" id="759362"/>
    <lineage>
        <taxon>Bacteria</taxon>
        <taxon>Pseudomonadati</taxon>
        <taxon>Pseudomonadota</taxon>
        <taxon>Alphaproteobacteria</taxon>
        <taxon>Rhodobacterales</taxon>
        <taxon>Roseobacteraceae</taxon>
        <taxon>Ketogulonicigenium</taxon>
    </lineage>
</organism>
<dbReference type="RefSeq" id="WP_013385172.1">
    <property type="nucleotide sequence ID" value="NC_017384.1"/>
</dbReference>
<keyword evidence="2" id="KW-0830">Ubiquinone</keyword>
<reference evidence="2 3" key="1">
    <citation type="journal article" date="2011" name="J. Bacteriol.">
        <title>Complete genome sequence of the industrial strain Ketogulonicigenium vulgare WSH-001.</title>
        <authorList>
            <person name="Liu L."/>
            <person name="Li Y."/>
            <person name="Zhang J."/>
            <person name="Zhou Z."/>
            <person name="Liu J."/>
            <person name="Li X."/>
            <person name="Zhou J."/>
            <person name="Du G."/>
            <person name="Wang L."/>
            <person name="Chen J."/>
        </authorList>
    </citation>
    <scope>NUCLEOTIDE SEQUENCE [LARGE SCALE GENOMIC DNA]</scope>
    <source>
        <strain evidence="2 3">WSH-001</strain>
    </source>
</reference>
<protein>
    <submittedName>
        <fullName evidence="2">NADH ubiquinone oxidoreductase, putative</fullName>
        <ecNumber evidence="2">1.6.5.3</ecNumber>
    </submittedName>
</protein>
<proteinExistence type="predicted"/>
<dbReference type="OrthoDB" id="9776313at2"/>
<dbReference type="InterPro" id="IPR001509">
    <property type="entry name" value="Epimerase_deHydtase"/>
</dbReference>
<dbReference type="CDD" id="cd05271">
    <property type="entry name" value="NDUFA9_like_SDR_a"/>
    <property type="match status" value="1"/>
</dbReference>
<dbReference type="PANTHER" id="PTHR12126">
    <property type="entry name" value="NADH-UBIQUINONE OXIDOREDUCTASE 39 KDA SUBUNIT-RELATED"/>
    <property type="match status" value="1"/>
</dbReference>
<name>F9Y4R6_KETVW</name>
<dbReference type="EMBL" id="CP002018">
    <property type="protein sequence ID" value="AEM41800.1"/>
    <property type="molecule type" value="Genomic_DNA"/>
</dbReference>
<sequence>MSGIVTVFGASGFLGRYVVRRLAQAGWRVRAAVRDPNLALFLRPYGAVGQVEPVACNIRDAASVARVLDGADAAINCIGILTELRANTFDAVHHLGAALIARTARAAGVQRLVHVSALGTGGQGSAYFDSKAAGEAAVLAAFPSAVVVQPAVMFGRDDHFFNRLAGLARLPVLPIVGGDVKMQPVWVDDVAAAIVTALAPDFAAGTYPLAGPEVMTMQQIAQQVLQVTRRSTRIVDLPLGLARFAAGIAEFGHRASFSILPVPLSRDQIAMLSYTHHLPDGSGFQPFGITPAPTGVVLPDYLWRFRPAGQFTAIRESAAKLRDAKGAD</sequence>